<feature type="transmembrane region" description="Helical" evidence="1">
    <location>
        <begin position="391"/>
        <end position="407"/>
    </location>
</feature>
<proteinExistence type="predicted"/>
<evidence type="ECO:0000259" key="2">
    <source>
        <dbReference type="Pfam" id="PF01970"/>
    </source>
</evidence>
<accession>A0A0U4EE49</accession>
<evidence type="ECO:0000256" key="1">
    <source>
        <dbReference type="SAM" id="Phobius"/>
    </source>
</evidence>
<dbReference type="RefSeq" id="WP_068445027.1">
    <property type="nucleotide sequence ID" value="NZ_CP013862.1"/>
</dbReference>
<evidence type="ECO:0000313" key="4">
    <source>
        <dbReference type="Proteomes" id="UP000050331"/>
    </source>
</evidence>
<feature type="transmembrane region" description="Helical" evidence="1">
    <location>
        <begin position="363"/>
        <end position="385"/>
    </location>
</feature>
<dbReference type="Pfam" id="PF01970">
    <property type="entry name" value="TctA"/>
    <property type="match status" value="1"/>
</dbReference>
<feature type="transmembrane region" description="Helical" evidence="1">
    <location>
        <begin position="258"/>
        <end position="280"/>
    </location>
</feature>
<gene>
    <name evidence="3" type="ORF">AOX59_09480</name>
</gene>
<dbReference type="PANTHER" id="PTHR35342:SF5">
    <property type="entry name" value="TRICARBOXYLIC TRANSPORT PROTEIN"/>
    <property type="match status" value="1"/>
</dbReference>
<dbReference type="KEGG" id="lao:AOX59_09480"/>
<name>A0A0U4EE49_9BACI</name>
<dbReference type="PANTHER" id="PTHR35342">
    <property type="entry name" value="TRICARBOXYLIC TRANSPORT PROTEIN"/>
    <property type="match status" value="1"/>
</dbReference>
<keyword evidence="1" id="KW-0472">Membrane</keyword>
<feature type="transmembrane region" description="Helical" evidence="1">
    <location>
        <begin position="145"/>
        <end position="163"/>
    </location>
</feature>
<protein>
    <submittedName>
        <fullName evidence="3">Transporter</fullName>
    </submittedName>
</protein>
<feature type="transmembrane region" description="Helical" evidence="1">
    <location>
        <begin position="414"/>
        <end position="444"/>
    </location>
</feature>
<reference evidence="3 4" key="1">
    <citation type="submission" date="2016-01" db="EMBL/GenBank/DDBJ databases">
        <title>Complete genome sequence of strain Lentibacillus amyloliquefaciens LAM0015T isolated from saline sediment.</title>
        <authorList>
            <person name="Wang J.-L."/>
            <person name="He M.-X."/>
        </authorList>
    </citation>
    <scope>NUCLEOTIDE SEQUENCE [LARGE SCALE GENOMIC DNA]</scope>
    <source>
        <strain evidence="3 4">LAM0015</strain>
    </source>
</reference>
<keyword evidence="1" id="KW-0812">Transmembrane</keyword>
<feature type="transmembrane region" description="Helical" evidence="1">
    <location>
        <begin position="21"/>
        <end position="40"/>
    </location>
</feature>
<dbReference type="InterPro" id="IPR002823">
    <property type="entry name" value="DUF112_TM"/>
</dbReference>
<dbReference type="AlphaFoldDB" id="A0A0U4EE49"/>
<keyword evidence="4" id="KW-1185">Reference proteome</keyword>
<dbReference type="OrthoDB" id="9781349at2"/>
<dbReference type="EMBL" id="CP013862">
    <property type="protein sequence ID" value="ALX48825.1"/>
    <property type="molecule type" value="Genomic_DNA"/>
</dbReference>
<organism evidence="3 4">
    <name type="scientific">Lentibacillus amyloliquefaciens</name>
    <dbReference type="NCBI Taxonomy" id="1472767"/>
    <lineage>
        <taxon>Bacteria</taxon>
        <taxon>Bacillati</taxon>
        <taxon>Bacillota</taxon>
        <taxon>Bacilli</taxon>
        <taxon>Bacillales</taxon>
        <taxon>Bacillaceae</taxon>
        <taxon>Lentibacillus</taxon>
    </lineage>
</organism>
<keyword evidence="1" id="KW-1133">Transmembrane helix</keyword>
<feature type="transmembrane region" description="Helical" evidence="1">
    <location>
        <begin position="46"/>
        <end position="70"/>
    </location>
</feature>
<feature type="transmembrane region" description="Helical" evidence="1">
    <location>
        <begin position="464"/>
        <end position="488"/>
    </location>
</feature>
<feature type="transmembrane region" description="Helical" evidence="1">
    <location>
        <begin position="110"/>
        <end position="133"/>
    </location>
</feature>
<dbReference type="STRING" id="1472767.AOX59_09480"/>
<sequence length="499" mass="53173">MGVDFQSFIEGLTTAIQPMNLLWVLIGGFLGTVVGMLPGLGPATAVAVLIPVTFGMDSTSALVLMAAIYYGAMYGGSRSSILLNTPGDGSAIAATFDGYPMTQKGQAGQALTISAIASLIGGTAAIIGFTLLAKPLASFALDFGPAEYFLLLVFTLSAIVSLSKGNMIKGFISMSIGLMLSTVGVDLQTGVYRFTFDIPQLSEGIDFLVVIIGVYAVGEVLYNFLSIDDIKNKKSKVGKKGITREQWKRSKWPMIRQGPIGFLIGILPGAGGSIASMLSYTTEQQISKHPDKFGKGTIEGVAAPESSNNAASVGAFIPLLTMGIPGSGTTAVILGALIMLGLQPGPLLFEDNPETVWTLVNSMFIGNLFLVVINILLIGLLVRILDTPPKILYPLILVLAFIGTYTLSYSIIDFYILVIFGVIGVIMKLLKFPIAPLILAVIVGSDMEQNFRKSIVAHDNFMNVLFASPITITLLIMTVLSIAYPFIVEWVKKFKQGRA</sequence>
<feature type="domain" description="DUF112" evidence="2">
    <location>
        <begin position="21"/>
        <end position="439"/>
    </location>
</feature>
<feature type="transmembrane region" description="Helical" evidence="1">
    <location>
        <begin position="170"/>
        <end position="187"/>
    </location>
</feature>
<evidence type="ECO:0000313" key="3">
    <source>
        <dbReference type="EMBL" id="ALX48825.1"/>
    </source>
</evidence>
<feature type="transmembrane region" description="Helical" evidence="1">
    <location>
        <begin position="207"/>
        <end position="225"/>
    </location>
</feature>
<feature type="transmembrane region" description="Helical" evidence="1">
    <location>
        <begin position="315"/>
        <end position="342"/>
    </location>
</feature>
<dbReference type="Proteomes" id="UP000050331">
    <property type="component" value="Chromosome"/>
</dbReference>